<dbReference type="EMBL" id="JAIWYP010000005">
    <property type="protein sequence ID" value="KAH3827070.1"/>
    <property type="molecule type" value="Genomic_DNA"/>
</dbReference>
<evidence type="ECO:0000313" key="2">
    <source>
        <dbReference type="Proteomes" id="UP000828390"/>
    </source>
</evidence>
<name>A0A9D4H3X5_DREPO</name>
<gene>
    <name evidence="1" type="ORF">DPMN_128999</name>
</gene>
<comment type="caution">
    <text evidence="1">The sequence shown here is derived from an EMBL/GenBank/DDBJ whole genome shotgun (WGS) entry which is preliminary data.</text>
</comment>
<proteinExistence type="predicted"/>
<accession>A0A9D4H3X5</accession>
<evidence type="ECO:0000313" key="1">
    <source>
        <dbReference type="EMBL" id="KAH3827070.1"/>
    </source>
</evidence>
<dbReference type="Proteomes" id="UP000828390">
    <property type="component" value="Unassembled WGS sequence"/>
</dbReference>
<sequence length="50" mass="5408">MRNRIWRSAERVPVVVGFHTVVPGYVPRVPATSGTHGACRLLAANIVAPQ</sequence>
<keyword evidence="2" id="KW-1185">Reference proteome</keyword>
<organism evidence="1 2">
    <name type="scientific">Dreissena polymorpha</name>
    <name type="common">Zebra mussel</name>
    <name type="synonym">Mytilus polymorpha</name>
    <dbReference type="NCBI Taxonomy" id="45954"/>
    <lineage>
        <taxon>Eukaryota</taxon>
        <taxon>Metazoa</taxon>
        <taxon>Spiralia</taxon>
        <taxon>Lophotrochozoa</taxon>
        <taxon>Mollusca</taxon>
        <taxon>Bivalvia</taxon>
        <taxon>Autobranchia</taxon>
        <taxon>Heteroconchia</taxon>
        <taxon>Euheterodonta</taxon>
        <taxon>Imparidentia</taxon>
        <taxon>Neoheterodontei</taxon>
        <taxon>Myida</taxon>
        <taxon>Dreissenoidea</taxon>
        <taxon>Dreissenidae</taxon>
        <taxon>Dreissena</taxon>
    </lineage>
</organism>
<reference evidence="1" key="1">
    <citation type="journal article" date="2019" name="bioRxiv">
        <title>The Genome of the Zebra Mussel, Dreissena polymorpha: A Resource for Invasive Species Research.</title>
        <authorList>
            <person name="McCartney M.A."/>
            <person name="Auch B."/>
            <person name="Kono T."/>
            <person name="Mallez S."/>
            <person name="Zhang Y."/>
            <person name="Obille A."/>
            <person name="Becker A."/>
            <person name="Abrahante J.E."/>
            <person name="Garbe J."/>
            <person name="Badalamenti J.P."/>
            <person name="Herman A."/>
            <person name="Mangelson H."/>
            <person name="Liachko I."/>
            <person name="Sullivan S."/>
            <person name="Sone E.D."/>
            <person name="Koren S."/>
            <person name="Silverstein K.A.T."/>
            <person name="Beckman K.B."/>
            <person name="Gohl D.M."/>
        </authorList>
    </citation>
    <scope>NUCLEOTIDE SEQUENCE</scope>
    <source>
        <strain evidence="1">Duluth1</strain>
        <tissue evidence="1">Whole animal</tissue>
    </source>
</reference>
<dbReference type="AlphaFoldDB" id="A0A9D4H3X5"/>
<reference evidence="1" key="2">
    <citation type="submission" date="2020-11" db="EMBL/GenBank/DDBJ databases">
        <authorList>
            <person name="McCartney M.A."/>
            <person name="Auch B."/>
            <person name="Kono T."/>
            <person name="Mallez S."/>
            <person name="Becker A."/>
            <person name="Gohl D.M."/>
            <person name="Silverstein K.A.T."/>
            <person name="Koren S."/>
            <person name="Bechman K.B."/>
            <person name="Herman A."/>
            <person name="Abrahante J.E."/>
            <person name="Garbe J."/>
        </authorList>
    </citation>
    <scope>NUCLEOTIDE SEQUENCE</scope>
    <source>
        <strain evidence="1">Duluth1</strain>
        <tissue evidence="1">Whole animal</tissue>
    </source>
</reference>
<protein>
    <submittedName>
        <fullName evidence="1">Uncharacterized protein</fullName>
    </submittedName>
</protein>